<dbReference type="SUPFAM" id="SSF52047">
    <property type="entry name" value="RNI-like"/>
    <property type="match status" value="1"/>
</dbReference>
<gene>
    <name evidence="1" type="ORF">DFP72DRAFT_1146034</name>
</gene>
<evidence type="ECO:0000313" key="2">
    <source>
        <dbReference type="Proteomes" id="UP000521943"/>
    </source>
</evidence>
<sequence>MPLTRDDSTASVEAVLRNQELLMLIFGYFLPLDPTRLEKDGLLKGRRQLLKLALTCKAFQEPAMSCLWSCLESLTPLMKLLPNLQIMNNAYYFYGALPEDCAFRRYGRRVRVLNLQDRRPGTAVPDNGDPVAPPPTISSETYVLIARELKGGSMLPALRRVYLDSPGEAPSADFAALPALLSSSVEALILSGTGLGNAVFSSYYFPMASHHLQSLKYLSLHTASASLKPATFDTILELRSLETLDLRLPQSVDLPPQKLFDLTRNLTCLKSLTLDVHFAAHRVSHAFYRYSASEIGFAPPRLEKLHLFSRAHNTICGCLPAFLLEQLTHLTLIISDPSFRTEGHFQSLVTTLSQIPTFKALIIESVPRPPPNHFAPPRRALAIGWNAVRLLLAELSLTELEVDIPINYGESGGLLPILQDAFTPRPDGPPRKLKKLGLPPIVGSGRYYDNTAPALSLMDLCEVANHAHGLEHLAFVLRVGSVDDIARMLSEAKNAGNKSQSVLRTLRIWDVKNAILPAKGCRMLAELLDLLFPTLESIQPYAASHASSPGAYWSAYWEDIEELRQTYRTLRIYRTS</sequence>
<dbReference type="InterPro" id="IPR032675">
    <property type="entry name" value="LRR_dom_sf"/>
</dbReference>
<organism evidence="1 2">
    <name type="scientific">Ephemerocybe angulata</name>
    <dbReference type="NCBI Taxonomy" id="980116"/>
    <lineage>
        <taxon>Eukaryota</taxon>
        <taxon>Fungi</taxon>
        <taxon>Dikarya</taxon>
        <taxon>Basidiomycota</taxon>
        <taxon>Agaricomycotina</taxon>
        <taxon>Agaricomycetes</taxon>
        <taxon>Agaricomycetidae</taxon>
        <taxon>Agaricales</taxon>
        <taxon>Agaricineae</taxon>
        <taxon>Psathyrellaceae</taxon>
        <taxon>Ephemerocybe</taxon>
    </lineage>
</organism>
<dbReference type="Gene3D" id="3.80.10.10">
    <property type="entry name" value="Ribonuclease Inhibitor"/>
    <property type="match status" value="1"/>
</dbReference>
<dbReference type="EMBL" id="JACGCI010000071">
    <property type="protein sequence ID" value="KAF6748414.1"/>
    <property type="molecule type" value="Genomic_DNA"/>
</dbReference>
<dbReference type="AlphaFoldDB" id="A0A8H6M055"/>
<reference evidence="1 2" key="1">
    <citation type="submission" date="2020-07" db="EMBL/GenBank/DDBJ databases">
        <title>Comparative genomics of pyrophilous fungi reveals a link between fire events and developmental genes.</title>
        <authorList>
            <consortium name="DOE Joint Genome Institute"/>
            <person name="Steindorff A.S."/>
            <person name="Carver A."/>
            <person name="Calhoun S."/>
            <person name="Stillman K."/>
            <person name="Liu H."/>
            <person name="Lipzen A."/>
            <person name="Pangilinan J."/>
            <person name="Labutti K."/>
            <person name="Bruns T.D."/>
            <person name="Grigoriev I.V."/>
        </authorList>
    </citation>
    <scope>NUCLEOTIDE SEQUENCE [LARGE SCALE GENOMIC DNA]</scope>
    <source>
        <strain evidence="1 2">CBS 144469</strain>
    </source>
</reference>
<dbReference type="OrthoDB" id="2950051at2759"/>
<protein>
    <recommendedName>
        <fullName evidence="3">F-box domain-containing protein</fullName>
    </recommendedName>
</protein>
<evidence type="ECO:0000313" key="1">
    <source>
        <dbReference type="EMBL" id="KAF6748414.1"/>
    </source>
</evidence>
<dbReference type="Proteomes" id="UP000521943">
    <property type="component" value="Unassembled WGS sequence"/>
</dbReference>
<comment type="caution">
    <text evidence="1">The sequence shown here is derived from an EMBL/GenBank/DDBJ whole genome shotgun (WGS) entry which is preliminary data.</text>
</comment>
<keyword evidence="2" id="KW-1185">Reference proteome</keyword>
<accession>A0A8H6M055</accession>
<name>A0A8H6M055_9AGAR</name>
<evidence type="ECO:0008006" key="3">
    <source>
        <dbReference type="Google" id="ProtNLM"/>
    </source>
</evidence>
<proteinExistence type="predicted"/>